<comment type="caution">
    <text evidence="1">The sequence shown here is derived from an EMBL/GenBank/DDBJ whole genome shotgun (WGS) entry which is preliminary data.</text>
</comment>
<protein>
    <submittedName>
        <fullName evidence="1">Uncharacterized protein</fullName>
    </submittedName>
</protein>
<accession>A0A645HDZ4</accession>
<dbReference type="EMBL" id="VSSQ01091795">
    <property type="protein sequence ID" value="MPN37257.1"/>
    <property type="molecule type" value="Genomic_DNA"/>
</dbReference>
<reference evidence="1" key="1">
    <citation type="submission" date="2019-08" db="EMBL/GenBank/DDBJ databases">
        <authorList>
            <person name="Kucharzyk K."/>
            <person name="Murdoch R.W."/>
            <person name="Higgins S."/>
            <person name="Loffler F."/>
        </authorList>
    </citation>
    <scope>NUCLEOTIDE SEQUENCE</scope>
</reference>
<organism evidence="1">
    <name type="scientific">bioreactor metagenome</name>
    <dbReference type="NCBI Taxonomy" id="1076179"/>
    <lineage>
        <taxon>unclassified sequences</taxon>
        <taxon>metagenomes</taxon>
        <taxon>ecological metagenomes</taxon>
    </lineage>
</organism>
<gene>
    <name evidence="1" type="ORF">SDC9_184773</name>
</gene>
<sequence>MHALTVLSDKIKLLLAEYAIEHSTACHMLIEYCHIRKVCRYVRFQHLSKLIKLNIENNEAFKGGLLDIAGECKYSPKSVLSGMEVQHVRSIRKECFSKNTPATIGLLRVLQRSLNGVQSNLAIK</sequence>
<name>A0A645HDZ4_9ZZZZ</name>
<dbReference type="AlphaFoldDB" id="A0A645HDZ4"/>
<proteinExistence type="predicted"/>
<evidence type="ECO:0000313" key="1">
    <source>
        <dbReference type="EMBL" id="MPN37257.1"/>
    </source>
</evidence>